<gene>
    <name evidence="14" type="primary">LOC105062143</name>
</gene>
<dbReference type="GO" id="GO:0071375">
    <property type="term" value="P:cellular response to peptide hormone stimulus"/>
    <property type="evidence" value="ECO:0007669"/>
    <property type="project" value="TreeGrafter"/>
</dbReference>
<evidence type="ECO:0000256" key="3">
    <source>
        <dbReference type="ARBA" id="ARBA00010617"/>
    </source>
</evidence>
<keyword evidence="4 11" id="KW-0349">Heme</keyword>
<keyword evidence="9 12" id="KW-0503">Monooxygenase</keyword>
<feature type="region of interest" description="Disordered" evidence="13">
    <location>
        <begin position="1"/>
        <end position="27"/>
    </location>
</feature>
<protein>
    <submittedName>
        <fullName evidence="14">25-hydroxyvitamin D-1 alpha hydroxylase, mitochondrial isoform X1</fullName>
    </submittedName>
</protein>
<comment type="subcellular location">
    <subcellularLocation>
        <location evidence="2">Mitochondrion inner membrane</location>
        <topology evidence="2">Peripheral membrane protein</topology>
    </subcellularLocation>
</comment>
<evidence type="ECO:0000256" key="11">
    <source>
        <dbReference type="PIRSR" id="PIRSR602401-1"/>
    </source>
</evidence>
<dbReference type="InterPro" id="IPR001128">
    <property type="entry name" value="Cyt_P450"/>
</dbReference>
<comment type="cofactor">
    <cofactor evidence="1 11">
        <name>heme</name>
        <dbReference type="ChEBI" id="CHEBI:30413"/>
    </cofactor>
</comment>
<dbReference type="InterPro" id="IPR017972">
    <property type="entry name" value="Cyt_P450_CS"/>
</dbReference>
<feature type="compositionally biased region" description="Basic and acidic residues" evidence="13">
    <location>
        <begin position="7"/>
        <end position="16"/>
    </location>
</feature>
<dbReference type="GO" id="GO:0006704">
    <property type="term" value="P:glucocorticoid biosynthetic process"/>
    <property type="evidence" value="ECO:0007669"/>
    <property type="project" value="TreeGrafter"/>
</dbReference>
<dbReference type="PANTHER" id="PTHR24279">
    <property type="entry name" value="CYTOCHROME P450"/>
    <property type="match status" value="1"/>
</dbReference>
<evidence type="ECO:0000256" key="12">
    <source>
        <dbReference type="RuleBase" id="RU000461"/>
    </source>
</evidence>
<evidence type="ECO:0000256" key="9">
    <source>
        <dbReference type="ARBA" id="ARBA00023033"/>
    </source>
</evidence>
<reference evidence="14" key="1">
    <citation type="submission" date="2025-08" db="UniProtKB">
        <authorList>
            <consortium name="RefSeq"/>
        </authorList>
    </citation>
    <scope>IDENTIFICATION</scope>
    <source>
        <tissue evidence="14">Blood</tissue>
    </source>
</reference>
<dbReference type="GO" id="GO:0034650">
    <property type="term" value="P:cortisol metabolic process"/>
    <property type="evidence" value="ECO:0007669"/>
    <property type="project" value="TreeGrafter"/>
</dbReference>
<evidence type="ECO:0000313" key="14">
    <source>
        <dbReference type="RefSeq" id="XP_045366129.1"/>
    </source>
</evidence>
<evidence type="ECO:0000256" key="8">
    <source>
        <dbReference type="ARBA" id="ARBA00023004"/>
    </source>
</evidence>
<dbReference type="GO" id="GO:0016705">
    <property type="term" value="F:oxidoreductase activity, acting on paired donors, with incorporation or reduction of molecular oxygen"/>
    <property type="evidence" value="ECO:0007669"/>
    <property type="project" value="InterPro"/>
</dbReference>
<evidence type="ECO:0000256" key="6">
    <source>
        <dbReference type="ARBA" id="ARBA00022946"/>
    </source>
</evidence>
<evidence type="ECO:0000256" key="7">
    <source>
        <dbReference type="ARBA" id="ARBA00023002"/>
    </source>
</evidence>
<dbReference type="GO" id="GO:0005743">
    <property type="term" value="C:mitochondrial inner membrane"/>
    <property type="evidence" value="ECO:0007669"/>
    <property type="project" value="UniProtKB-SubCell"/>
</dbReference>
<keyword evidence="7 12" id="KW-0560">Oxidoreductase</keyword>
<dbReference type="PRINTS" id="PR00385">
    <property type="entry name" value="P450"/>
</dbReference>
<dbReference type="GO" id="GO:0005506">
    <property type="term" value="F:iron ion binding"/>
    <property type="evidence" value="ECO:0007669"/>
    <property type="project" value="InterPro"/>
</dbReference>
<dbReference type="PROSITE" id="PS00086">
    <property type="entry name" value="CYTOCHROME_P450"/>
    <property type="match status" value="1"/>
</dbReference>
<dbReference type="GO" id="GO:0008203">
    <property type="term" value="P:cholesterol metabolic process"/>
    <property type="evidence" value="ECO:0007669"/>
    <property type="project" value="TreeGrafter"/>
</dbReference>
<organism evidence="14">
    <name type="scientific">Camelus bactrianus</name>
    <name type="common">Bactrian camel</name>
    <dbReference type="NCBI Taxonomy" id="9837"/>
    <lineage>
        <taxon>Eukaryota</taxon>
        <taxon>Metazoa</taxon>
        <taxon>Chordata</taxon>
        <taxon>Craniata</taxon>
        <taxon>Vertebrata</taxon>
        <taxon>Euteleostomi</taxon>
        <taxon>Mammalia</taxon>
        <taxon>Eutheria</taxon>
        <taxon>Laurasiatheria</taxon>
        <taxon>Artiodactyla</taxon>
        <taxon>Tylopoda</taxon>
        <taxon>Camelidae</taxon>
        <taxon>Camelus</taxon>
    </lineage>
</organism>
<sequence>MGGGGRPETDGPREELLEISPPQLRPGDQREILDVGFLQNAYVLPTTLKLPRDGKWRKEKEGFAASGPYTDWEQKFPPLRALARTELGAPGPGLQCPLLPFSQVQGAARFGPVWLASFGTVRTVYVAAPTLVEQLLRQEGPLPERCSFSPWAEHRRRRQRACGLLTAEGEEWQRLRSLLAPLLLRPQAAARYAGTLHNVVCDLVRRLRRQRGLGAGPPALVRDVAGEFYKFGLEGIAAVLLGSRLGCLEAEVPPDTETFIRAVGSVFVSTLLTMAMPNWLHRFVPGPWGRLCRDWDQMFAFAQHHVERREAEVAMKRQGKPEEDRGSGAHLTYFLFQEELPAASILGNVTELLLAGVDTVSNTLSWALYELSRHPEVQTALHSEIIAALGPGPSTHPSATALSQLPLLKAVVKEVLRLYPVVPGNSRVPDKDICTLVTLCHYATSRDPAQFPEPNSFRPARWLEKGTAPHPFASLPFGFGKRSCMGRRLAELELQMALAQILIHFEVQPEPGAAPVKPMTRTVLVPERSINLQFVDR</sequence>
<dbReference type="InterPro" id="IPR002401">
    <property type="entry name" value="Cyt_P450_E_grp-I"/>
</dbReference>
<feature type="binding site" description="axial binding residue" evidence="11">
    <location>
        <position position="484"/>
    </location>
    <ligand>
        <name>heme</name>
        <dbReference type="ChEBI" id="CHEBI:30413"/>
    </ligand>
    <ligandPart>
        <name>Fe</name>
        <dbReference type="ChEBI" id="CHEBI:18248"/>
    </ligandPart>
</feature>
<dbReference type="GO" id="GO:0006700">
    <property type="term" value="P:C21-steroid hormone biosynthetic process"/>
    <property type="evidence" value="ECO:0007669"/>
    <property type="project" value="TreeGrafter"/>
</dbReference>
<evidence type="ECO:0000256" key="2">
    <source>
        <dbReference type="ARBA" id="ARBA00004637"/>
    </source>
</evidence>
<keyword evidence="5 11" id="KW-0479">Metal-binding</keyword>
<comment type="similarity">
    <text evidence="3 12">Belongs to the cytochrome P450 family.</text>
</comment>
<dbReference type="InterPro" id="IPR036396">
    <property type="entry name" value="Cyt_P450_sf"/>
</dbReference>
<dbReference type="GO" id="GO:0042359">
    <property type="term" value="P:vitamin D metabolic process"/>
    <property type="evidence" value="ECO:0007669"/>
    <property type="project" value="UniProtKB-ARBA"/>
</dbReference>
<dbReference type="PRINTS" id="PR00463">
    <property type="entry name" value="EP450I"/>
</dbReference>
<dbReference type="SUPFAM" id="SSF48264">
    <property type="entry name" value="Cytochrome P450"/>
    <property type="match status" value="1"/>
</dbReference>
<evidence type="ECO:0000256" key="5">
    <source>
        <dbReference type="ARBA" id="ARBA00022723"/>
    </source>
</evidence>
<name>A0A9W3FSX3_CAMBA</name>
<dbReference type="FunFam" id="1.10.630.10:FF:000006">
    <property type="entry name" value="Cytochrome P450 302a1, mitochondrial"/>
    <property type="match status" value="1"/>
</dbReference>
<keyword evidence="6" id="KW-0809">Transit peptide</keyword>
<dbReference type="GO" id="GO:0020037">
    <property type="term" value="F:heme binding"/>
    <property type="evidence" value="ECO:0007669"/>
    <property type="project" value="InterPro"/>
</dbReference>
<dbReference type="GO" id="GO:0004497">
    <property type="term" value="F:monooxygenase activity"/>
    <property type="evidence" value="ECO:0007669"/>
    <property type="project" value="UniProtKB-KW"/>
</dbReference>
<proteinExistence type="inferred from homology"/>
<evidence type="ECO:0000256" key="10">
    <source>
        <dbReference type="ARBA" id="ARBA00023136"/>
    </source>
</evidence>
<accession>A0A9W3FSX3</accession>
<dbReference type="Gene3D" id="1.10.630.10">
    <property type="entry name" value="Cytochrome P450"/>
    <property type="match status" value="1"/>
</dbReference>
<keyword evidence="8 11" id="KW-0408">Iron</keyword>
<dbReference type="PANTHER" id="PTHR24279:SF121">
    <property type="entry name" value="CYTOCHROME P450 FAMILY 27 SUBFAMILY B MEMBER 1"/>
    <property type="match status" value="1"/>
</dbReference>
<dbReference type="Pfam" id="PF00067">
    <property type="entry name" value="p450"/>
    <property type="match status" value="1"/>
</dbReference>
<dbReference type="InterPro" id="IPR050479">
    <property type="entry name" value="CYP11_CYP27_families"/>
</dbReference>
<keyword evidence="10" id="KW-0472">Membrane</keyword>
<evidence type="ECO:0000256" key="13">
    <source>
        <dbReference type="SAM" id="MobiDB-lite"/>
    </source>
</evidence>
<dbReference type="CTD" id="1594"/>
<dbReference type="AlphaFoldDB" id="A0A9W3FSX3"/>
<evidence type="ECO:0000256" key="1">
    <source>
        <dbReference type="ARBA" id="ARBA00001971"/>
    </source>
</evidence>
<evidence type="ECO:0000256" key="4">
    <source>
        <dbReference type="ARBA" id="ARBA00022617"/>
    </source>
</evidence>
<dbReference type="RefSeq" id="XP_045366129.1">
    <property type="nucleotide sequence ID" value="XM_045510173.1"/>
</dbReference>